<dbReference type="Pfam" id="PF07515">
    <property type="entry name" value="TraI_2_C"/>
    <property type="match status" value="1"/>
</dbReference>
<dbReference type="SUPFAM" id="SSF46785">
    <property type="entry name" value="Winged helix' DNA-binding domain"/>
    <property type="match status" value="1"/>
</dbReference>
<dbReference type="CDD" id="cd00077">
    <property type="entry name" value="HDc"/>
    <property type="match status" value="1"/>
</dbReference>
<dbReference type="STRING" id="1748243.Tel_11910"/>
<accession>A0A0S2TF83</accession>
<dbReference type="NCBIfam" id="TIGR03760">
    <property type="entry name" value="ICE_TraI_Pfluor"/>
    <property type="match status" value="1"/>
</dbReference>
<dbReference type="InterPro" id="IPR022391">
    <property type="entry name" value="ICE_relaxase_PFGI-1"/>
</dbReference>
<organism evidence="3 4">
    <name type="scientific">Candidatus Tenderia electrophaga</name>
    <dbReference type="NCBI Taxonomy" id="1748243"/>
    <lineage>
        <taxon>Bacteria</taxon>
        <taxon>Pseudomonadati</taxon>
        <taxon>Pseudomonadota</taxon>
        <taxon>Gammaproteobacteria</taxon>
        <taxon>Candidatus Tenderiales</taxon>
        <taxon>Candidatus Tenderiaceae</taxon>
        <taxon>Candidatus Tenderia</taxon>
    </lineage>
</organism>
<dbReference type="AlphaFoldDB" id="A0A0S2TF83"/>
<dbReference type="Gene3D" id="2.40.10.200">
    <property type="entry name" value="STY4665 C-terminal domain-like"/>
    <property type="match status" value="1"/>
</dbReference>
<dbReference type="Gene3D" id="1.10.3210.40">
    <property type="match status" value="1"/>
</dbReference>
<evidence type="ECO:0000256" key="1">
    <source>
        <dbReference type="SAM" id="MobiDB-lite"/>
    </source>
</evidence>
<dbReference type="NCBIfam" id="NF041494">
    <property type="entry name" value="MobH"/>
    <property type="match status" value="1"/>
</dbReference>
<dbReference type="InterPro" id="IPR036390">
    <property type="entry name" value="WH_DNA-bd_sf"/>
</dbReference>
<dbReference type="SMART" id="SM00471">
    <property type="entry name" value="HDc"/>
    <property type="match status" value="1"/>
</dbReference>
<dbReference type="SUPFAM" id="SSF109604">
    <property type="entry name" value="HD-domain/PDEase-like"/>
    <property type="match status" value="1"/>
</dbReference>
<dbReference type="KEGG" id="tee:Tel_11910"/>
<evidence type="ECO:0000259" key="2">
    <source>
        <dbReference type="SMART" id="SM00471"/>
    </source>
</evidence>
<dbReference type="EMBL" id="CP013099">
    <property type="protein sequence ID" value="ALP53779.1"/>
    <property type="molecule type" value="Genomic_DNA"/>
</dbReference>
<feature type="region of interest" description="Disordered" evidence="1">
    <location>
        <begin position="356"/>
        <end position="449"/>
    </location>
</feature>
<dbReference type="InterPro" id="IPR011119">
    <property type="entry name" value="Unchr_helicase_relaxase_TraI"/>
</dbReference>
<evidence type="ECO:0000313" key="3">
    <source>
        <dbReference type="EMBL" id="ALP53779.1"/>
    </source>
</evidence>
<sequence length="568" mass="63455">MSVKLPLDLLGQHSRHIREIQQLVGIPPPHWRIFYLDALLSYANYVQLLPASEAHHHAGAGGLLAHGLEVALHALRLRRAHLLPQGADTEEIVAKREVWTYAVFSAALLHDIGKPLMDQDITLYDHRGCDVGPWDALTSPLSPNSWYRIRFRRTREYRLHERVAPLLSQLVLPQRALAWLGTDRSLLASWLAAVGGTFEEAGILGEIIQQADGLSVAEDLGAARETTRLPGTRQPLHERLLTGLRFLLKENKIPLNRNGAAAWFDGERLWLVSKRGIDTLREHLTQEGHTGVPSRNDRIFDELQENGILIPNGDRSIWKAIVTADDWSHTLTFLCFPAVRLWPDPGSRPEIFAGTITPVEIETGDIEVSEPTTLKSPPLEKASGPHHPDEEIPPSDTPVTHTPSASGFDPIEFFAPTPSDPDQRTEGDAVASSTRKPAESDIETGNDPGQTFLDWLHDGLKQNRFEINATSARLHCVEEGLLLVSPGIFKDFDRENWQRVQKRFQKLKIHRKTAQGTNIHTYQVTGKRSKSRINGILIEDPERRFEGVMLPECNPHLALGKTGTSTAE</sequence>
<dbReference type="InterPro" id="IPR011093">
    <property type="entry name" value="TraI_2_C"/>
</dbReference>
<protein>
    <recommendedName>
        <fullName evidence="2">HD/PDEase domain-containing protein</fullName>
    </recommendedName>
</protein>
<dbReference type="Gene3D" id="1.10.10.10">
    <property type="entry name" value="Winged helix-like DNA-binding domain superfamily/Winged helix DNA-binding domain"/>
    <property type="match status" value="1"/>
</dbReference>
<dbReference type="Proteomes" id="UP000055136">
    <property type="component" value="Chromosome"/>
</dbReference>
<name>A0A0S2TF83_9GAMM</name>
<feature type="domain" description="HD/PDEase" evidence="2">
    <location>
        <begin position="59"/>
        <end position="226"/>
    </location>
</feature>
<gene>
    <name evidence="3" type="ORF">Tel_11910</name>
</gene>
<keyword evidence="4" id="KW-1185">Reference proteome</keyword>
<evidence type="ECO:0000313" key="4">
    <source>
        <dbReference type="Proteomes" id="UP000055136"/>
    </source>
</evidence>
<reference evidence="3" key="1">
    <citation type="submission" date="2015-10" db="EMBL/GenBank/DDBJ databases">
        <title>Description of Candidatus Tenderia electrophaga gen. nov, sp. nov., an Uncultivated Electroautotroph from a Biocathode Enrichment.</title>
        <authorList>
            <person name="Eddie B.J."/>
            <person name="Malanoski A.P."/>
            <person name="Wang Z."/>
            <person name="Hall R.J."/>
            <person name="Oh S.D."/>
            <person name="Heiner C."/>
            <person name="Lin B."/>
            <person name="Strycharz-Glaven S.M."/>
        </authorList>
    </citation>
    <scope>NUCLEOTIDE SEQUENCE [LARGE SCALE GENOMIC DNA]</scope>
    <source>
        <strain evidence="3">NRL1</strain>
    </source>
</reference>
<dbReference type="InterPro" id="IPR036388">
    <property type="entry name" value="WH-like_DNA-bd_sf"/>
</dbReference>
<dbReference type="InterPro" id="IPR003607">
    <property type="entry name" value="HD/PDEase_dom"/>
</dbReference>
<dbReference type="Pfam" id="PF07514">
    <property type="entry name" value="TraI_2"/>
    <property type="match status" value="1"/>
</dbReference>
<proteinExistence type="predicted"/>